<keyword evidence="2" id="KW-0732">Signal</keyword>
<keyword evidence="1" id="KW-1133">Transmembrane helix</keyword>
<feature type="signal peptide" evidence="2">
    <location>
        <begin position="1"/>
        <end position="30"/>
    </location>
</feature>
<accession>A0ABR6ZN03</accession>
<keyword evidence="1" id="KW-0812">Transmembrane</keyword>
<protein>
    <recommendedName>
        <fullName evidence="5">Peptidoglycan binding domain-containing protein</fullName>
    </recommendedName>
</protein>
<feature type="transmembrane region" description="Helical" evidence="1">
    <location>
        <begin position="1005"/>
        <end position="1028"/>
    </location>
</feature>
<evidence type="ECO:0000313" key="4">
    <source>
        <dbReference type="Proteomes" id="UP000650424"/>
    </source>
</evidence>
<organism evidence="3 4">
    <name type="scientific">Undibacterium hunanense</name>
    <dbReference type="NCBI Taxonomy" id="2762292"/>
    <lineage>
        <taxon>Bacteria</taxon>
        <taxon>Pseudomonadati</taxon>
        <taxon>Pseudomonadota</taxon>
        <taxon>Betaproteobacteria</taxon>
        <taxon>Burkholderiales</taxon>
        <taxon>Oxalobacteraceae</taxon>
        <taxon>Undibacterium</taxon>
    </lineage>
</organism>
<dbReference type="EMBL" id="JACOGF010000003">
    <property type="protein sequence ID" value="MBC3917271.1"/>
    <property type="molecule type" value="Genomic_DNA"/>
</dbReference>
<comment type="caution">
    <text evidence="3">The sequence shown here is derived from an EMBL/GenBank/DDBJ whole genome shotgun (WGS) entry which is preliminary data.</text>
</comment>
<feature type="transmembrane region" description="Helical" evidence="1">
    <location>
        <begin position="1074"/>
        <end position="1094"/>
    </location>
</feature>
<dbReference type="Proteomes" id="UP000650424">
    <property type="component" value="Unassembled WGS sequence"/>
</dbReference>
<gene>
    <name evidence="3" type="ORF">H8L32_07280</name>
</gene>
<feature type="transmembrane region" description="Helical" evidence="1">
    <location>
        <begin position="1040"/>
        <end position="1062"/>
    </location>
</feature>
<evidence type="ECO:0008006" key="5">
    <source>
        <dbReference type="Google" id="ProtNLM"/>
    </source>
</evidence>
<evidence type="ECO:0000256" key="2">
    <source>
        <dbReference type="SAM" id="SignalP"/>
    </source>
</evidence>
<feature type="chain" id="PRO_5045720747" description="Peptidoglycan binding domain-containing protein" evidence="2">
    <location>
        <begin position="31"/>
        <end position="1116"/>
    </location>
</feature>
<evidence type="ECO:0000313" key="3">
    <source>
        <dbReference type="EMBL" id="MBC3917271.1"/>
    </source>
</evidence>
<reference evidence="3 4" key="1">
    <citation type="submission" date="2020-08" db="EMBL/GenBank/DDBJ databases">
        <title>Novel species isolated from subtropical streams in China.</title>
        <authorList>
            <person name="Lu H."/>
        </authorList>
    </citation>
    <scope>NUCLEOTIDE SEQUENCE [LARGE SCALE GENOMIC DNA]</scope>
    <source>
        <strain evidence="3 4">CY18W</strain>
    </source>
</reference>
<name>A0ABR6ZN03_9BURK</name>
<proteinExistence type="predicted"/>
<keyword evidence="4" id="KW-1185">Reference proteome</keyword>
<sequence>MKRHSYRPGLWQLSCLLLACSIVFDSQTWAASPTTPTTPASAGSTATAASTSAASAGNTAPVAAAVVTSAAPAPAIVPVIAPAVTVAVPAPASTGVSNLPVYADKNKLVSARKSVKANYMPAVIVPATAIAPAPAPASAPAAASTVSVIVPAPAAMTAPPQVPQMSQATSASKAARAPVLTSITSPVFGDYERIWRISNFRNLSHDVVLQMQQQMGLVYYPLADWKHDYALPKQPLNDGILGPITASWLQRMCFNFKIPLDESLGTRLPAAVTRLAEFAKKYPTEMGILISPDFESWDNLEPEPQRGQDFQVRRQGSDAELLALVKRYLSRKKTRTKTTGNSNDVREPNTVYIYSLTADDLAILGGKDQVILALTALKDKEFDSVEAMKAAVNQALGNRAQLYQHLWPLIEKQIVDVTGYQINASKLAALKTQNVDDAALRALAKLNDNYFLDKSELELNVNDVLKDFPPEEVAATFTKLSKQAEVLDGVQLNAQSLVNLKNDLKGDINNASVPTGIIKMLKEIQDVQYPDVNLFNSAARAKILYSLAACKKNLPQDNQYVASIRFGDDELALLKADLTNLEAGLIKGNAQIDLNATFDRLTKLRARQNACSMEEYKGIIADVAKIFDSYLASIVDATARKNYPNSGLPIKWNGGKCGCALDHVTGVVYGFYPFWANQGKEQTMNFSMLSRIAYHALSMDNLGELKQSNDLAKGGQFTIDDGSAAQNEFIQTARNYNTKVDWVVQKSDWDEWNKYPRESKQAIFRRLANNIINLLHTPLTDRFSKAMPYLTLGFSRTPKRGDGVTIYFQDYPKDADSAQLFNEFYGYLRHSMSGDKVAINVLLSRQALADQDSAFGMANLIKLRKVEREIHGSKEEYNRDLKTYFLILLDEPSTDAKKLLRHDIDVESGISGAERVEFLQGIVPVVQFDNRNWQQLEADIAYMNYNFGGMGFWPLPVANLAKPVPATPQSCVASEQVLICLLENFKMPGTENRLPSLIAREVCEYRWPLIILMNFWLIAIAVLAFLYFKYCNIQNFIRQYFLWMLIFVLVPPLIIFTLLLFYDPTWSGLSQGNLPFIIALAVIVVGTIAGYLYIRSQRELPQRERIKQQKKKPRES</sequence>
<dbReference type="RefSeq" id="WP_186946505.1">
    <property type="nucleotide sequence ID" value="NZ_JACOGF010000003.1"/>
</dbReference>
<keyword evidence="1" id="KW-0472">Membrane</keyword>
<evidence type="ECO:0000256" key="1">
    <source>
        <dbReference type="SAM" id="Phobius"/>
    </source>
</evidence>
<dbReference type="PROSITE" id="PS51257">
    <property type="entry name" value="PROKAR_LIPOPROTEIN"/>
    <property type="match status" value="1"/>
</dbReference>